<organism evidence="2 3">
    <name type="scientific">Australozyma saopauloensis</name>
    <dbReference type="NCBI Taxonomy" id="291208"/>
    <lineage>
        <taxon>Eukaryota</taxon>
        <taxon>Fungi</taxon>
        <taxon>Dikarya</taxon>
        <taxon>Ascomycota</taxon>
        <taxon>Saccharomycotina</taxon>
        <taxon>Pichiomycetes</taxon>
        <taxon>Metschnikowiaceae</taxon>
        <taxon>Australozyma</taxon>
    </lineage>
</organism>
<dbReference type="Gene3D" id="3.40.20.10">
    <property type="entry name" value="Severin"/>
    <property type="match status" value="1"/>
</dbReference>
<gene>
    <name evidence="2" type="ORF">PUMCH_003822</name>
</gene>
<name>A0AAX4HCX4_9ASCO</name>
<dbReference type="Pfam" id="PF00241">
    <property type="entry name" value="Cofilin_ADF"/>
    <property type="match status" value="1"/>
</dbReference>
<dbReference type="AlphaFoldDB" id="A0AAX4HCX4"/>
<evidence type="ECO:0000313" key="2">
    <source>
        <dbReference type="EMBL" id="WPK26468.1"/>
    </source>
</evidence>
<dbReference type="InterPro" id="IPR029006">
    <property type="entry name" value="ADF-H/Gelsolin-like_dom_sf"/>
</dbReference>
<dbReference type="GeneID" id="88174885"/>
<sequence length="48" mass="5435">MKLDDGRIKSPFVLLYWRPPTCDAESKMLYAGAVELMREKAGVAQYVS</sequence>
<dbReference type="InterPro" id="IPR002108">
    <property type="entry name" value="ADF-H"/>
</dbReference>
<keyword evidence="3" id="KW-1185">Reference proteome</keyword>
<dbReference type="Proteomes" id="UP001338582">
    <property type="component" value="Chromosome 4"/>
</dbReference>
<dbReference type="SUPFAM" id="SSF55753">
    <property type="entry name" value="Actin depolymerizing proteins"/>
    <property type="match status" value="1"/>
</dbReference>
<evidence type="ECO:0000313" key="3">
    <source>
        <dbReference type="Proteomes" id="UP001338582"/>
    </source>
</evidence>
<protein>
    <recommendedName>
        <fullName evidence="1">ADF-H domain-containing protein</fullName>
    </recommendedName>
</protein>
<feature type="domain" description="ADF-H" evidence="1">
    <location>
        <begin position="1"/>
        <end position="48"/>
    </location>
</feature>
<accession>A0AAX4HCX4</accession>
<dbReference type="GO" id="GO:0003779">
    <property type="term" value="F:actin binding"/>
    <property type="evidence" value="ECO:0007669"/>
    <property type="project" value="InterPro"/>
</dbReference>
<reference evidence="2 3" key="1">
    <citation type="submission" date="2023-10" db="EMBL/GenBank/DDBJ databases">
        <title>Draft Genome Sequence of Candida saopaulonensis from a very Premature Infant with Sepsis.</title>
        <authorList>
            <person name="Ning Y."/>
            <person name="Dai R."/>
            <person name="Xiao M."/>
            <person name="Xu Y."/>
            <person name="Yan Q."/>
            <person name="Zhang L."/>
        </authorList>
    </citation>
    <scope>NUCLEOTIDE SEQUENCE [LARGE SCALE GENOMIC DNA]</scope>
    <source>
        <strain evidence="2 3">19XY460</strain>
    </source>
</reference>
<proteinExistence type="predicted"/>
<dbReference type="KEGG" id="asau:88174885"/>
<dbReference type="RefSeq" id="XP_062878849.1">
    <property type="nucleotide sequence ID" value="XM_063022779.1"/>
</dbReference>
<dbReference type="PROSITE" id="PS51263">
    <property type="entry name" value="ADF_H"/>
    <property type="match status" value="1"/>
</dbReference>
<evidence type="ECO:0000259" key="1">
    <source>
        <dbReference type="PROSITE" id="PS51263"/>
    </source>
</evidence>
<dbReference type="EMBL" id="CP138897">
    <property type="protein sequence ID" value="WPK26468.1"/>
    <property type="molecule type" value="Genomic_DNA"/>
</dbReference>